<dbReference type="Gene3D" id="3.40.50.720">
    <property type="entry name" value="NAD(P)-binding Rossmann-like Domain"/>
    <property type="match status" value="1"/>
</dbReference>
<evidence type="ECO:0000259" key="2">
    <source>
        <dbReference type="Pfam" id="PF00389"/>
    </source>
</evidence>
<gene>
    <name evidence="3" type="ORF">HYN43_016185</name>
</gene>
<dbReference type="Pfam" id="PF00389">
    <property type="entry name" value="2-Hacid_dh"/>
    <property type="match status" value="1"/>
</dbReference>
<dbReference type="KEGG" id="muh:HYN43_016185"/>
<name>A0A494VZZ4_9SPHI</name>
<dbReference type="GO" id="GO:0008720">
    <property type="term" value="F:D-lactate dehydrogenase (NAD+) activity"/>
    <property type="evidence" value="ECO:0007669"/>
    <property type="project" value="TreeGrafter"/>
</dbReference>
<reference evidence="3 4" key="1">
    <citation type="submission" date="2018-10" db="EMBL/GenBank/DDBJ databases">
        <title>Genome sequencing of Mucilaginibacter sp. HYN0043.</title>
        <authorList>
            <person name="Kim M."/>
            <person name="Yi H."/>
        </authorList>
    </citation>
    <scope>NUCLEOTIDE SEQUENCE [LARGE SCALE GENOMIC DNA]</scope>
    <source>
        <strain evidence="3 4">HYN0043</strain>
    </source>
</reference>
<dbReference type="GO" id="GO:0051287">
    <property type="term" value="F:NAD binding"/>
    <property type="evidence" value="ECO:0007669"/>
    <property type="project" value="InterPro"/>
</dbReference>
<dbReference type="Proteomes" id="UP000270046">
    <property type="component" value="Chromosome"/>
</dbReference>
<dbReference type="EMBL" id="CP032869">
    <property type="protein sequence ID" value="AYL96745.1"/>
    <property type="molecule type" value="Genomic_DNA"/>
</dbReference>
<dbReference type="OrthoDB" id="1522997at2"/>
<dbReference type="InterPro" id="IPR058205">
    <property type="entry name" value="D-LDH-like"/>
</dbReference>
<dbReference type="InterPro" id="IPR006139">
    <property type="entry name" value="D-isomer_2_OHA_DH_cat_dom"/>
</dbReference>
<evidence type="ECO:0000313" key="3">
    <source>
        <dbReference type="EMBL" id="AYL96745.1"/>
    </source>
</evidence>
<evidence type="ECO:0000256" key="1">
    <source>
        <dbReference type="ARBA" id="ARBA00023027"/>
    </source>
</evidence>
<dbReference type="SUPFAM" id="SSF52283">
    <property type="entry name" value="Formate/glycerate dehydrogenase catalytic domain-like"/>
    <property type="match status" value="1"/>
</dbReference>
<evidence type="ECO:0000313" key="4">
    <source>
        <dbReference type="Proteomes" id="UP000270046"/>
    </source>
</evidence>
<sequence>MKAIAYSIKPFEKEFLAIANRKKHEITLISNALDIETAMFADGKDAAIVFTGDDLSAPVIEKLADLGIRYIVTRSLDTDHIDKTAAARFGIKLANIPSHPPLHVTLTSDILQETASQTIRNLDLWQMNKCVGKACVCAGGCKAVVLDLEAAK</sequence>
<accession>A0A494VZZ4</accession>
<dbReference type="AlphaFoldDB" id="A0A494VZZ4"/>
<protein>
    <submittedName>
        <fullName evidence="3">Lactate dehydrogenase</fullName>
    </submittedName>
</protein>
<dbReference type="PANTHER" id="PTHR43026:SF1">
    <property type="entry name" value="2-HYDROXYACID DEHYDROGENASE HOMOLOG 1-RELATED"/>
    <property type="match status" value="1"/>
</dbReference>
<dbReference type="RefSeq" id="WP_119410338.1">
    <property type="nucleotide sequence ID" value="NZ_CP032869.1"/>
</dbReference>
<keyword evidence="4" id="KW-1185">Reference proteome</keyword>
<keyword evidence="1" id="KW-0520">NAD</keyword>
<organism evidence="3 4">
    <name type="scientific">Mucilaginibacter celer</name>
    <dbReference type="NCBI Taxonomy" id="2305508"/>
    <lineage>
        <taxon>Bacteria</taxon>
        <taxon>Pseudomonadati</taxon>
        <taxon>Bacteroidota</taxon>
        <taxon>Sphingobacteriia</taxon>
        <taxon>Sphingobacteriales</taxon>
        <taxon>Sphingobacteriaceae</taxon>
        <taxon>Mucilaginibacter</taxon>
    </lineage>
</organism>
<dbReference type="PANTHER" id="PTHR43026">
    <property type="entry name" value="2-HYDROXYACID DEHYDROGENASE HOMOLOG 1-RELATED"/>
    <property type="match status" value="1"/>
</dbReference>
<feature type="domain" description="D-isomer specific 2-hydroxyacid dehydrogenase catalytic" evidence="2">
    <location>
        <begin position="12"/>
        <end position="125"/>
    </location>
</feature>
<proteinExistence type="predicted"/>